<name>A0ABP9N4C3_9HYPH</name>
<organism evidence="1 2">
    <name type="scientific">Bartonella jaculi</name>
    <dbReference type="NCBI Taxonomy" id="686226"/>
    <lineage>
        <taxon>Bacteria</taxon>
        <taxon>Pseudomonadati</taxon>
        <taxon>Pseudomonadota</taxon>
        <taxon>Alphaproteobacteria</taxon>
        <taxon>Hyphomicrobiales</taxon>
        <taxon>Bartonellaceae</taxon>
        <taxon>Bartonella</taxon>
    </lineage>
</organism>
<comment type="caution">
    <text evidence="1">The sequence shown here is derived from an EMBL/GenBank/DDBJ whole genome shotgun (WGS) entry which is preliminary data.</text>
</comment>
<dbReference type="RefSeq" id="WP_345116634.1">
    <property type="nucleotide sequence ID" value="NZ_BAABIZ010000014.1"/>
</dbReference>
<proteinExistence type="predicted"/>
<gene>
    <name evidence="1" type="ORF">GCM10023261_12120</name>
</gene>
<dbReference type="Proteomes" id="UP001500864">
    <property type="component" value="Unassembled WGS sequence"/>
</dbReference>
<evidence type="ECO:0000313" key="1">
    <source>
        <dbReference type="EMBL" id="GAA5109321.1"/>
    </source>
</evidence>
<reference evidence="2" key="1">
    <citation type="journal article" date="2019" name="Int. J. Syst. Evol. Microbiol.">
        <title>The Global Catalogue of Microorganisms (GCM) 10K type strain sequencing project: providing services to taxonomists for standard genome sequencing and annotation.</title>
        <authorList>
            <consortium name="The Broad Institute Genomics Platform"/>
            <consortium name="The Broad Institute Genome Sequencing Center for Infectious Disease"/>
            <person name="Wu L."/>
            <person name="Ma J."/>
        </authorList>
    </citation>
    <scope>NUCLEOTIDE SEQUENCE [LARGE SCALE GENOMIC DNA]</scope>
    <source>
        <strain evidence="2">JCM 17712</strain>
    </source>
</reference>
<keyword evidence="2" id="KW-1185">Reference proteome</keyword>
<dbReference type="EMBL" id="BAABIZ010000014">
    <property type="protein sequence ID" value="GAA5109321.1"/>
    <property type="molecule type" value="Genomic_DNA"/>
</dbReference>
<accession>A0ABP9N4C3</accession>
<evidence type="ECO:0000313" key="2">
    <source>
        <dbReference type="Proteomes" id="UP001500864"/>
    </source>
</evidence>
<protein>
    <submittedName>
        <fullName evidence="1">Uncharacterized protein</fullName>
    </submittedName>
</protein>
<sequence length="121" mass="14209">MFKNNILYILITIIFCFSQIVEVNEKLWKSRSQENIFTAMLAYNKDIIVQTKDMVVIRISNQNAGEKNRSIMRENIKKSLINATMAVVLGELMLKAGSWFKRWAVTKLSKSFENWRDSLYH</sequence>